<accession>A0ABS8UV53</accession>
<evidence type="ECO:0000313" key="2">
    <source>
        <dbReference type="Proteomes" id="UP000823775"/>
    </source>
</evidence>
<organism evidence="1 2">
    <name type="scientific">Datura stramonium</name>
    <name type="common">Jimsonweed</name>
    <name type="synonym">Common thornapple</name>
    <dbReference type="NCBI Taxonomy" id="4076"/>
    <lineage>
        <taxon>Eukaryota</taxon>
        <taxon>Viridiplantae</taxon>
        <taxon>Streptophyta</taxon>
        <taxon>Embryophyta</taxon>
        <taxon>Tracheophyta</taxon>
        <taxon>Spermatophyta</taxon>
        <taxon>Magnoliopsida</taxon>
        <taxon>eudicotyledons</taxon>
        <taxon>Gunneridae</taxon>
        <taxon>Pentapetalae</taxon>
        <taxon>asterids</taxon>
        <taxon>lamiids</taxon>
        <taxon>Solanales</taxon>
        <taxon>Solanaceae</taxon>
        <taxon>Solanoideae</taxon>
        <taxon>Datureae</taxon>
        <taxon>Datura</taxon>
    </lineage>
</organism>
<evidence type="ECO:0000313" key="1">
    <source>
        <dbReference type="EMBL" id="MCD9637725.1"/>
    </source>
</evidence>
<dbReference type="EMBL" id="JACEIK010002544">
    <property type="protein sequence ID" value="MCD9637725.1"/>
    <property type="molecule type" value="Genomic_DNA"/>
</dbReference>
<comment type="caution">
    <text evidence="1">The sequence shown here is derived from an EMBL/GenBank/DDBJ whole genome shotgun (WGS) entry which is preliminary data.</text>
</comment>
<protein>
    <submittedName>
        <fullName evidence="1">Uncharacterized protein</fullName>
    </submittedName>
</protein>
<reference evidence="1 2" key="1">
    <citation type="journal article" date="2021" name="BMC Genomics">
        <title>Datura genome reveals duplications of psychoactive alkaloid biosynthetic genes and high mutation rate following tissue culture.</title>
        <authorList>
            <person name="Rajewski A."/>
            <person name="Carter-House D."/>
            <person name="Stajich J."/>
            <person name="Litt A."/>
        </authorList>
    </citation>
    <scope>NUCLEOTIDE SEQUENCE [LARGE SCALE GENOMIC DNA]</scope>
    <source>
        <strain evidence="1">AR-01</strain>
    </source>
</reference>
<sequence length="53" mass="6154">MSGTPRQRCSILEKFDEHLRELEGEVRQALSKAEIIENFTKSVVRYMVKLLAC</sequence>
<dbReference type="Proteomes" id="UP000823775">
    <property type="component" value="Unassembled WGS sequence"/>
</dbReference>
<name>A0ABS8UV53_DATST</name>
<feature type="non-terminal residue" evidence="1">
    <location>
        <position position="53"/>
    </location>
</feature>
<keyword evidence="2" id="KW-1185">Reference proteome</keyword>
<proteinExistence type="predicted"/>
<gene>
    <name evidence="1" type="ORF">HAX54_021163</name>
</gene>